<evidence type="ECO:0000313" key="2">
    <source>
        <dbReference type="EMBL" id="ORY70439.1"/>
    </source>
</evidence>
<dbReference type="InterPro" id="IPR056632">
    <property type="entry name" value="DUF7730"/>
</dbReference>
<feature type="domain" description="DUF7730" evidence="1">
    <location>
        <begin position="30"/>
        <end position="95"/>
    </location>
</feature>
<organism evidence="2 3">
    <name type="scientific">Pseudomassariella vexata</name>
    <dbReference type="NCBI Taxonomy" id="1141098"/>
    <lineage>
        <taxon>Eukaryota</taxon>
        <taxon>Fungi</taxon>
        <taxon>Dikarya</taxon>
        <taxon>Ascomycota</taxon>
        <taxon>Pezizomycotina</taxon>
        <taxon>Sordariomycetes</taxon>
        <taxon>Xylariomycetidae</taxon>
        <taxon>Amphisphaeriales</taxon>
        <taxon>Pseudomassariaceae</taxon>
        <taxon>Pseudomassariella</taxon>
    </lineage>
</organism>
<gene>
    <name evidence="2" type="ORF">BCR38DRAFT_106959</name>
</gene>
<dbReference type="InParanoid" id="A0A1Y2EFU5"/>
<evidence type="ECO:0000313" key="3">
    <source>
        <dbReference type="Proteomes" id="UP000193689"/>
    </source>
</evidence>
<accession>A0A1Y2EFU5</accession>
<dbReference type="AlphaFoldDB" id="A0A1Y2EFU5"/>
<reference evidence="2 3" key="1">
    <citation type="submission" date="2016-07" db="EMBL/GenBank/DDBJ databases">
        <title>Pervasive Adenine N6-methylation of Active Genes in Fungi.</title>
        <authorList>
            <consortium name="DOE Joint Genome Institute"/>
            <person name="Mondo S.J."/>
            <person name="Dannebaum R.O."/>
            <person name="Kuo R.C."/>
            <person name="Labutti K."/>
            <person name="Haridas S."/>
            <person name="Kuo A."/>
            <person name="Salamov A."/>
            <person name="Ahrendt S.R."/>
            <person name="Lipzen A."/>
            <person name="Sullivan W."/>
            <person name="Andreopoulos W.B."/>
            <person name="Clum A."/>
            <person name="Lindquist E."/>
            <person name="Daum C."/>
            <person name="Ramamoorthy G.K."/>
            <person name="Gryganskyi A."/>
            <person name="Culley D."/>
            <person name="Magnuson J.K."/>
            <person name="James T.Y."/>
            <person name="O'Malley M.A."/>
            <person name="Stajich J.E."/>
            <person name="Spatafora J.W."/>
            <person name="Visel A."/>
            <person name="Grigoriev I.V."/>
        </authorList>
    </citation>
    <scope>NUCLEOTIDE SEQUENCE [LARGE SCALE GENOMIC DNA]</scope>
    <source>
        <strain evidence="2 3">CBS 129021</strain>
    </source>
</reference>
<comment type="caution">
    <text evidence="2">The sequence shown here is derived from an EMBL/GenBank/DDBJ whole genome shotgun (WGS) entry which is preliminary data.</text>
</comment>
<dbReference type="Proteomes" id="UP000193689">
    <property type="component" value="Unassembled WGS sequence"/>
</dbReference>
<protein>
    <recommendedName>
        <fullName evidence="1">DUF7730 domain-containing protein</fullName>
    </recommendedName>
</protein>
<dbReference type="OrthoDB" id="4757095at2759"/>
<name>A0A1Y2EFU5_9PEZI</name>
<dbReference type="GeneID" id="63769552"/>
<keyword evidence="3" id="KW-1185">Reference proteome</keyword>
<proteinExistence type="predicted"/>
<dbReference type="Pfam" id="PF24864">
    <property type="entry name" value="DUF7730"/>
    <property type="match status" value="1"/>
</dbReference>
<dbReference type="STRING" id="1141098.A0A1Y2EFU5"/>
<evidence type="ECO:0000259" key="1">
    <source>
        <dbReference type="Pfam" id="PF24864"/>
    </source>
</evidence>
<sequence length="151" mass="17637">MEERLPATPPPMADIPRPHWDGFQATSELQIQSTFFGILPREVRDMIYAEFWEVSGPRQHILHKDDGHLTHFPCIIGEDEKDERNEMFGVLWREQQKRQPRSLVVNTEWAERMSSTWQQHWKCEEAMKGAANEGKVTGTLFLTSLLACKRM</sequence>
<dbReference type="RefSeq" id="XP_040720389.1">
    <property type="nucleotide sequence ID" value="XM_040853340.1"/>
</dbReference>
<dbReference type="EMBL" id="MCFJ01000002">
    <property type="protein sequence ID" value="ORY70439.1"/>
    <property type="molecule type" value="Genomic_DNA"/>
</dbReference>